<keyword evidence="4" id="KW-1185">Reference proteome</keyword>
<accession>A0ABQ6HQL5</accession>
<dbReference type="RefSeq" id="WP_241444546.1">
    <property type="nucleotide sequence ID" value="NZ_BSUJ01000001.1"/>
</dbReference>
<organism evidence="3 4">
    <name type="scientific">Arsenicicoccus piscis</name>
    <dbReference type="NCBI Taxonomy" id="673954"/>
    <lineage>
        <taxon>Bacteria</taxon>
        <taxon>Bacillati</taxon>
        <taxon>Actinomycetota</taxon>
        <taxon>Actinomycetes</taxon>
        <taxon>Micrococcales</taxon>
        <taxon>Intrasporangiaceae</taxon>
        <taxon>Arsenicicoccus</taxon>
    </lineage>
</organism>
<reference evidence="4" key="1">
    <citation type="journal article" date="2019" name="Int. J. Syst. Evol. Microbiol.">
        <title>The Global Catalogue of Microorganisms (GCM) 10K type strain sequencing project: providing services to taxonomists for standard genome sequencing and annotation.</title>
        <authorList>
            <consortium name="The Broad Institute Genomics Platform"/>
            <consortium name="The Broad Institute Genome Sequencing Center for Infectious Disease"/>
            <person name="Wu L."/>
            <person name="Ma J."/>
        </authorList>
    </citation>
    <scope>NUCLEOTIDE SEQUENCE [LARGE SCALE GENOMIC DNA]</scope>
    <source>
        <strain evidence="4">NBRC 105830</strain>
    </source>
</reference>
<dbReference type="Proteomes" id="UP001157109">
    <property type="component" value="Unassembled WGS sequence"/>
</dbReference>
<evidence type="ECO:0000313" key="3">
    <source>
        <dbReference type="EMBL" id="GMA19964.1"/>
    </source>
</evidence>
<evidence type="ECO:0000256" key="1">
    <source>
        <dbReference type="SAM" id="MobiDB-lite"/>
    </source>
</evidence>
<proteinExistence type="predicted"/>
<comment type="caution">
    <text evidence="3">The sequence shown here is derived from an EMBL/GenBank/DDBJ whole genome shotgun (WGS) entry which is preliminary data.</text>
</comment>
<feature type="domain" description="Transposase IS110-like N-terminal" evidence="2">
    <location>
        <begin position="6"/>
        <end position="50"/>
    </location>
</feature>
<sequence>MGSVTVGIDWAEGHHDVAVMDETGSVVGKARIDTGVAGVTELLALIAEHGGSPEQSPVGIETDKNLLADVLRTDRHLHRPMPAISEQGLALEGVGASAPGSDLGMARRPQPSAIAAPGVLPPGTCGLP</sequence>
<dbReference type="InterPro" id="IPR002525">
    <property type="entry name" value="Transp_IS110-like_N"/>
</dbReference>
<dbReference type="EMBL" id="BSUJ01000001">
    <property type="protein sequence ID" value="GMA19964.1"/>
    <property type="molecule type" value="Genomic_DNA"/>
</dbReference>
<evidence type="ECO:0000259" key="2">
    <source>
        <dbReference type="Pfam" id="PF01548"/>
    </source>
</evidence>
<dbReference type="Pfam" id="PF01548">
    <property type="entry name" value="DEDD_Tnp_IS110"/>
    <property type="match status" value="1"/>
</dbReference>
<feature type="region of interest" description="Disordered" evidence="1">
    <location>
        <begin position="100"/>
        <end position="128"/>
    </location>
</feature>
<gene>
    <name evidence="3" type="ORF">GCM10025862_19850</name>
</gene>
<evidence type="ECO:0000313" key="4">
    <source>
        <dbReference type="Proteomes" id="UP001157109"/>
    </source>
</evidence>
<name>A0ABQ6HQL5_9MICO</name>
<protein>
    <recommendedName>
        <fullName evidence="2">Transposase IS110-like N-terminal domain-containing protein</fullName>
    </recommendedName>
</protein>